<evidence type="ECO:0000256" key="3">
    <source>
        <dbReference type="ARBA" id="ARBA00022741"/>
    </source>
</evidence>
<dbReference type="Pfam" id="PF13193">
    <property type="entry name" value="AMP-binding_C"/>
    <property type="match status" value="1"/>
</dbReference>
<dbReference type="InterPro" id="IPR025110">
    <property type="entry name" value="AMP-bd_C"/>
</dbReference>
<dbReference type="Pfam" id="PF00501">
    <property type="entry name" value="AMP-binding"/>
    <property type="match status" value="1"/>
</dbReference>
<dbReference type="PANTHER" id="PTHR24096">
    <property type="entry name" value="LONG-CHAIN-FATTY-ACID--COA LIGASE"/>
    <property type="match status" value="1"/>
</dbReference>
<evidence type="ECO:0000313" key="8">
    <source>
        <dbReference type="Proteomes" id="UP000318582"/>
    </source>
</evidence>
<gene>
    <name evidence="7" type="ORF">PhCBS80983_g00692</name>
</gene>
<evidence type="ECO:0000256" key="2">
    <source>
        <dbReference type="ARBA" id="ARBA00022598"/>
    </source>
</evidence>
<comment type="caution">
    <text evidence="7">The sequence shown here is derived from an EMBL/GenBank/DDBJ whole genome shotgun (WGS) entry which is preliminary data.</text>
</comment>
<evidence type="ECO:0008006" key="9">
    <source>
        <dbReference type="Google" id="ProtNLM"/>
    </source>
</evidence>
<dbReference type="PROSITE" id="PS00455">
    <property type="entry name" value="AMP_BINDING"/>
    <property type="match status" value="1"/>
</dbReference>
<dbReference type="STRING" id="109895.A0A507EE85"/>
<evidence type="ECO:0000259" key="5">
    <source>
        <dbReference type="Pfam" id="PF00501"/>
    </source>
</evidence>
<evidence type="ECO:0000256" key="1">
    <source>
        <dbReference type="ARBA" id="ARBA00006432"/>
    </source>
</evidence>
<evidence type="ECO:0000259" key="6">
    <source>
        <dbReference type="Pfam" id="PF13193"/>
    </source>
</evidence>
<proteinExistence type="inferred from homology"/>
<dbReference type="GO" id="GO:0016405">
    <property type="term" value="F:CoA-ligase activity"/>
    <property type="evidence" value="ECO:0007669"/>
    <property type="project" value="TreeGrafter"/>
</dbReference>
<feature type="domain" description="AMP-binding enzyme C-terminal" evidence="6">
    <location>
        <begin position="446"/>
        <end position="522"/>
    </location>
</feature>
<evidence type="ECO:0000313" key="7">
    <source>
        <dbReference type="EMBL" id="TPX62181.1"/>
    </source>
</evidence>
<protein>
    <recommendedName>
        <fullName evidence="9">4-coumarate--CoA ligase</fullName>
    </recommendedName>
</protein>
<dbReference type="InterPro" id="IPR020845">
    <property type="entry name" value="AMP-binding_CS"/>
</dbReference>
<dbReference type="GO" id="GO:0005524">
    <property type="term" value="F:ATP binding"/>
    <property type="evidence" value="ECO:0007669"/>
    <property type="project" value="UniProtKB-KW"/>
</dbReference>
<dbReference type="Proteomes" id="UP000318582">
    <property type="component" value="Unassembled WGS sequence"/>
</dbReference>
<dbReference type="FunFam" id="3.30.300.30:FF:000007">
    <property type="entry name" value="4-coumarate--CoA ligase 2"/>
    <property type="match status" value="1"/>
</dbReference>
<comment type="similarity">
    <text evidence="1">Belongs to the ATP-dependent AMP-binding enzyme family.</text>
</comment>
<keyword evidence="2" id="KW-0436">Ligase</keyword>
<keyword evidence="4" id="KW-0067">ATP-binding</keyword>
<dbReference type="AlphaFoldDB" id="A0A507EE85"/>
<dbReference type="InterPro" id="IPR045851">
    <property type="entry name" value="AMP-bd_C_sf"/>
</dbReference>
<dbReference type="SUPFAM" id="SSF56801">
    <property type="entry name" value="Acetyl-CoA synthetase-like"/>
    <property type="match status" value="1"/>
</dbReference>
<dbReference type="FunFam" id="3.40.50.12780:FF:000003">
    <property type="entry name" value="Long-chain-fatty-acid--CoA ligase FadD"/>
    <property type="match status" value="1"/>
</dbReference>
<dbReference type="Gene3D" id="3.40.50.12780">
    <property type="entry name" value="N-terminal domain of ligase-like"/>
    <property type="match status" value="1"/>
</dbReference>
<sequence length="546" mass="59789">MTTYTSLYPDVDIPITDVYSFIFDSTHAASTPRRDAVALIDANTGRKVTHGELVHKISALASGLRNNLKLNKWDVVAVFSPNDVEYPVAVHGIAKAGLTSTLINPSYTADEVAYQLKDAGAKIIIASPLLLPVVIPAAAKAGIAKSNIFLLNAEASSGVKSLYELFSSQYLPPVEFTRDELMNRPAYLCYSSGTTGRSKGVETTHYNMVANVTQFVKMLDYTKLRSADEVWTGVLPFYHIYGLNMSVHSAIYMQIPLVVFTKFDLVQFVESIARYRITYSHLVPPILVRLAKDPIVEKYDVSSLRAVMSGAAPLSAEVAHEFGTKLKCEVMNGYGLTESSPLAMFGTPDAPVGSVGRLVPNVQARLVDPDTKKDVPKNQPGELWIRGPMIMKGYHNNPSATAETVDSDGYLHTGDVCIIDDNGYFSIVDRYKELIKYNGLQVPPAELEGYLLTHPDIADAAVISRPDAAAGELPRAYVVRKPNTTVTEQAIVKFIEGKVAQHKRLRGGVVFVTEIPKLASGKILRRVIREMDKELLKKEAGGKAKL</sequence>
<dbReference type="PANTHER" id="PTHR24096:SF149">
    <property type="entry name" value="AMP-BINDING DOMAIN-CONTAINING PROTEIN-RELATED"/>
    <property type="match status" value="1"/>
</dbReference>
<evidence type="ECO:0000256" key="4">
    <source>
        <dbReference type="ARBA" id="ARBA00022840"/>
    </source>
</evidence>
<dbReference type="Gene3D" id="3.30.300.30">
    <property type="match status" value="1"/>
</dbReference>
<name>A0A507EE85_9FUNG</name>
<dbReference type="InterPro" id="IPR000873">
    <property type="entry name" value="AMP-dep_synth/lig_dom"/>
</dbReference>
<dbReference type="EMBL" id="QEAQ01000004">
    <property type="protein sequence ID" value="TPX62181.1"/>
    <property type="molecule type" value="Genomic_DNA"/>
</dbReference>
<dbReference type="InterPro" id="IPR042099">
    <property type="entry name" value="ANL_N_sf"/>
</dbReference>
<organism evidence="7 8">
    <name type="scientific">Powellomyces hirtus</name>
    <dbReference type="NCBI Taxonomy" id="109895"/>
    <lineage>
        <taxon>Eukaryota</taxon>
        <taxon>Fungi</taxon>
        <taxon>Fungi incertae sedis</taxon>
        <taxon>Chytridiomycota</taxon>
        <taxon>Chytridiomycota incertae sedis</taxon>
        <taxon>Chytridiomycetes</taxon>
        <taxon>Spizellomycetales</taxon>
        <taxon>Powellomycetaceae</taxon>
        <taxon>Powellomyces</taxon>
    </lineage>
</organism>
<dbReference type="CDD" id="cd05911">
    <property type="entry name" value="Firefly_Luc_like"/>
    <property type="match status" value="1"/>
</dbReference>
<keyword evidence="3" id="KW-0547">Nucleotide-binding</keyword>
<feature type="domain" description="AMP-dependent synthetase/ligase" evidence="5">
    <location>
        <begin position="28"/>
        <end position="395"/>
    </location>
</feature>
<accession>A0A507EE85</accession>
<reference evidence="7 8" key="1">
    <citation type="journal article" date="2019" name="Sci. Rep.">
        <title>Comparative genomics of chytrid fungi reveal insights into the obligate biotrophic and pathogenic lifestyle of Synchytrium endobioticum.</title>
        <authorList>
            <person name="van de Vossenberg B.T.L.H."/>
            <person name="Warris S."/>
            <person name="Nguyen H.D.T."/>
            <person name="van Gent-Pelzer M.P.E."/>
            <person name="Joly D.L."/>
            <person name="van de Geest H.C."/>
            <person name="Bonants P.J.M."/>
            <person name="Smith D.S."/>
            <person name="Levesque C.A."/>
            <person name="van der Lee T.A.J."/>
        </authorList>
    </citation>
    <scope>NUCLEOTIDE SEQUENCE [LARGE SCALE GENOMIC DNA]</scope>
    <source>
        <strain evidence="7 8">CBS 809.83</strain>
    </source>
</reference>
<keyword evidence="8" id="KW-1185">Reference proteome</keyword>